<dbReference type="PANTHER" id="PTHR28004">
    <property type="entry name" value="ZGC:162816-RELATED"/>
    <property type="match status" value="1"/>
</dbReference>
<dbReference type="InterPro" id="IPR001608">
    <property type="entry name" value="Ala_racemase_N"/>
</dbReference>
<evidence type="ECO:0000313" key="5">
    <source>
        <dbReference type="EMBL" id="KAJ3182099.1"/>
    </source>
</evidence>
<evidence type="ECO:0000259" key="4">
    <source>
        <dbReference type="SMART" id="SM01119"/>
    </source>
</evidence>
<feature type="region of interest" description="Disordered" evidence="3">
    <location>
        <begin position="443"/>
        <end position="480"/>
    </location>
</feature>
<dbReference type="InterPro" id="IPR026956">
    <property type="entry name" value="D-ser_dehydrat-like_dom"/>
</dbReference>
<proteinExistence type="inferred from homology"/>
<dbReference type="AlphaFoldDB" id="A0AAD5TNK5"/>
<feature type="compositionally biased region" description="Low complexity" evidence="3">
    <location>
        <begin position="454"/>
        <end position="474"/>
    </location>
</feature>
<dbReference type="Gene3D" id="2.40.37.20">
    <property type="entry name" value="D-serine dehydratase-like domain"/>
    <property type="match status" value="1"/>
</dbReference>
<feature type="region of interest" description="Disordered" evidence="3">
    <location>
        <begin position="317"/>
        <end position="344"/>
    </location>
</feature>
<accession>A0AAD5TNK5</accession>
<reference evidence="5" key="1">
    <citation type="submission" date="2020-05" db="EMBL/GenBank/DDBJ databases">
        <title>Phylogenomic resolution of chytrid fungi.</title>
        <authorList>
            <person name="Stajich J.E."/>
            <person name="Amses K."/>
            <person name="Simmons R."/>
            <person name="Seto K."/>
            <person name="Myers J."/>
            <person name="Bonds A."/>
            <person name="Quandt C.A."/>
            <person name="Barry K."/>
            <person name="Liu P."/>
            <person name="Grigoriev I."/>
            <person name="Longcore J.E."/>
            <person name="James T.Y."/>
        </authorList>
    </citation>
    <scope>NUCLEOTIDE SEQUENCE</scope>
    <source>
        <strain evidence="5">JEL0379</strain>
    </source>
</reference>
<dbReference type="InterPro" id="IPR051466">
    <property type="entry name" value="D-amino_acid_metab_enzyme"/>
</dbReference>
<dbReference type="Gene3D" id="3.20.20.10">
    <property type="entry name" value="Alanine racemase"/>
    <property type="match status" value="1"/>
</dbReference>
<keyword evidence="6" id="KW-1185">Reference proteome</keyword>
<comment type="caution">
    <text evidence="5">The sequence shown here is derived from an EMBL/GenBank/DDBJ whole genome shotgun (WGS) entry which is preliminary data.</text>
</comment>
<gene>
    <name evidence="5" type="ORF">HDU87_000446</name>
</gene>
<protein>
    <recommendedName>
        <fullName evidence="4">D-serine dehydratase-like domain-containing protein</fullName>
    </recommendedName>
</protein>
<dbReference type="GO" id="GO:0036088">
    <property type="term" value="P:D-serine catabolic process"/>
    <property type="evidence" value="ECO:0007669"/>
    <property type="project" value="TreeGrafter"/>
</dbReference>
<feature type="domain" description="D-serine dehydratase-like" evidence="4">
    <location>
        <begin position="396"/>
        <end position="533"/>
    </location>
</feature>
<organism evidence="5 6">
    <name type="scientific">Geranomyces variabilis</name>
    <dbReference type="NCBI Taxonomy" id="109894"/>
    <lineage>
        <taxon>Eukaryota</taxon>
        <taxon>Fungi</taxon>
        <taxon>Fungi incertae sedis</taxon>
        <taxon>Chytridiomycota</taxon>
        <taxon>Chytridiomycota incertae sedis</taxon>
        <taxon>Chytridiomycetes</taxon>
        <taxon>Spizellomycetales</taxon>
        <taxon>Powellomycetaceae</taxon>
        <taxon>Geranomyces</taxon>
    </lineage>
</organism>
<dbReference type="SUPFAM" id="SSF51419">
    <property type="entry name" value="PLP-binding barrel"/>
    <property type="match status" value="1"/>
</dbReference>
<comment type="similarity">
    <text evidence="1">Belongs to the DSD1 family.</text>
</comment>
<dbReference type="Proteomes" id="UP001212152">
    <property type="component" value="Unassembled WGS sequence"/>
</dbReference>
<dbReference type="Pfam" id="PF14031">
    <property type="entry name" value="D-ser_dehydrat"/>
    <property type="match status" value="1"/>
</dbReference>
<dbReference type="PANTHER" id="PTHR28004:SF2">
    <property type="entry name" value="D-SERINE DEHYDRATASE"/>
    <property type="match status" value="1"/>
</dbReference>
<sequence>MRPSYAKDALLQQYAGLPVDALRSPALLVDRKKVKHNCRELLDAVQRAGLEARVHVKTHKTIEAALMQLGLDDDDKDKDKDNKDTVISAIMVSTLAEARAFAASGRFNDILYAVPLSPDKIQEIHQLSQLVNKFHVFVDNDEIIDALERYAMAVGSAGTAAVNPSSAVSQGLAGPPTEEPMFKAFLKIDTGYGRAGVPASNASAIKLATRLHNSAHISFSGLYSHSGHSYSAPDIDAALSIVKHEVRETLALAQLLRSLGVTAPHASVGATPSVKALLQVAGAAREAVMEARLATARANETLVTTADLAAEVARFALDDDDEDNNTKPSAAPPPQETPSATTTSSLAAQVNDAILHPVPGAPSAPRDFRLEVHLGNYVFLDVQQHAGMPWPLERCAATVLSRVLSVYPEREEVLIDAGALALSKDGPGPRGAETFPGYGAVLFGNDSNKDNNDDTGTITTTTTTSNNNNNNNNNASSQRRPHLTVTRVSQEHGVISTRAAAEEHNWRIGQTLRIVPNHACLAAANFEWYYVIEDGEVVDVWVPCRGW</sequence>
<evidence type="ECO:0000313" key="6">
    <source>
        <dbReference type="Proteomes" id="UP001212152"/>
    </source>
</evidence>
<dbReference type="SMART" id="SM01119">
    <property type="entry name" value="D-ser_dehydrat"/>
    <property type="match status" value="1"/>
</dbReference>
<dbReference type="InterPro" id="IPR042208">
    <property type="entry name" value="D-ser_dehydrat-like_sf"/>
</dbReference>
<name>A0AAD5TNK5_9FUNG</name>
<keyword evidence="2" id="KW-0456">Lyase</keyword>
<dbReference type="InterPro" id="IPR029066">
    <property type="entry name" value="PLP-binding_barrel"/>
</dbReference>
<evidence type="ECO:0000256" key="1">
    <source>
        <dbReference type="ARBA" id="ARBA00005323"/>
    </source>
</evidence>
<dbReference type="Pfam" id="PF01168">
    <property type="entry name" value="Ala_racemase_N"/>
    <property type="match status" value="1"/>
</dbReference>
<evidence type="ECO:0000256" key="2">
    <source>
        <dbReference type="ARBA" id="ARBA00023239"/>
    </source>
</evidence>
<dbReference type="GO" id="GO:0008721">
    <property type="term" value="F:D-serine ammonia-lyase activity"/>
    <property type="evidence" value="ECO:0007669"/>
    <property type="project" value="TreeGrafter"/>
</dbReference>
<dbReference type="EMBL" id="JADGJQ010000010">
    <property type="protein sequence ID" value="KAJ3182099.1"/>
    <property type="molecule type" value="Genomic_DNA"/>
</dbReference>
<evidence type="ECO:0000256" key="3">
    <source>
        <dbReference type="SAM" id="MobiDB-lite"/>
    </source>
</evidence>